<evidence type="ECO:0000259" key="4">
    <source>
        <dbReference type="PROSITE" id="PS50013"/>
    </source>
</evidence>
<comment type="subcellular location">
    <subcellularLocation>
        <location evidence="1">Nucleus</location>
    </subcellularLocation>
</comment>
<evidence type="ECO:0000313" key="6">
    <source>
        <dbReference type="EMBL" id="CAF3769990.1"/>
    </source>
</evidence>
<keyword evidence="7" id="KW-1185">Reference proteome</keyword>
<evidence type="ECO:0000256" key="1">
    <source>
        <dbReference type="ARBA" id="ARBA00004123"/>
    </source>
</evidence>
<evidence type="ECO:0000313" key="5">
    <source>
        <dbReference type="EMBL" id="CAF0998476.1"/>
    </source>
</evidence>
<dbReference type="Pfam" id="PF00385">
    <property type="entry name" value="Chromo"/>
    <property type="match status" value="1"/>
</dbReference>
<dbReference type="InterPro" id="IPR008251">
    <property type="entry name" value="Chromo_shadow_dom"/>
</dbReference>
<evidence type="ECO:0000256" key="2">
    <source>
        <dbReference type="ARBA" id="ARBA00023242"/>
    </source>
</evidence>
<dbReference type="Pfam" id="PF01393">
    <property type="entry name" value="Chromo_shadow"/>
    <property type="match status" value="1"/>
</dbReference>
<dbReference type="Proteomes" id="UP000663829">
    <property type="component" value="Unassembled WGS sequence"/>
</dbReference>
<dbReference type="EMBL" id="CAJOBC010003163">
    <property type="protein sequence ID" value="CAF3769990.1"/>
    <property type="molecule type" value="Genomic_DNA"/>
</dbReference>
<dbReference type="InterPro" id="IPR051219">
    <property type="entry name" value="Heterochromatin_chromo-domain"/>
</dbReference>
<dbReference type="InterPro" id="IPR023780">
    <property type="entry name" value="Chromo_domain"/>
</dbReference>
<name>A0A814GMH8_9BILA</name>
<sequence>MSTNNLFSDHNNDHKNRMKKNNKKSTSDSDSDSDSNSSDSDGSEYEVEKILDKRRRHGKLEYFLKWVGYDDSENKWIRAEDLNCPNLIAKFEAEKEQKRRDNYAQRIGKRKSNPPSASKRPSKKQKIKTVENNFEEEEQSNSNISTSVSLTTTVKAAKSSKNTTKKSSKTEEQVQEQSSSDIQTDQHRYGVEKGYEVQSVLGVNRQEKKLNYVVHYMPNTPIEDKMELLPSHVASKYCPEQLIRFFQTRIRWKNHP</sequence>
<evidence type="ECO:0000313" key="7">
    <source>
        <dbReference type="Proteomes" id="UP000663829"/>
    </source>
</evidence>
<dbReference type="EMBL" id="CAJNOQ010003162">
    <property type="protein sequence ID" value="CAF0998476.1"/>
    <property type="molecule type" value="Genomic_DNA"/>
</dbReference>
<dbReference type="Proteomes" id="UP000681722">
    <property type="component" value="Unassembled WGS sequence"/>
</dbReference>
<dbReference type="CDD" id="cd00034">
    <property type="entry name" value="CSD"/>
    <property type="match status" value="1"/>
</dbReference>
<dbReference type="OrthoDB" id="1918685at2759"/>
<feature type="region of interest" description="Disordered" evidence="3">
    <location>
        <begin position="95"/>
        <end position="188"/>
    </location>
</feature>
<dbReference type="SMART" id="SM00298">
    <property type="entry name" value="CHROMO"/>
    <property type="match status" value="1"/>
</dbReference>
<comment type="caution">
    <text evidence="5">The sequence shown here is derived from an EMBL/GenBank/DDBJ whole genome shotgun (WGS) entry which is preliminary data.</text>
</comment>
<dbReference type="AlphaFoldDB" id="A0A814GMH8"/>
<dbReference type="PANTHER" id="PTHR22812">
    <property type="entry name" value="CHROMOBOX PROTEIN"/>
    <property type="match status" value="1"/>
</dbReference>
<feature type="region of interest" description="Disordered" evidence="3">
    <location>
        <begin position="1"/>
        <end position="47"/>
    </location>
</feature>
<keyword evidence="2" id="KW-0539">Nucleus</keyword>
<dbReference type="Gene3D" id="2.40.50.40">
    <property type="match status" value="2"/>
</dbReference>
<dbReference type="InterPro" id="IPR016197">
    <property type="entry name" value="Chromo-like_dom_sf"/>
</dbReference>
<protein>
    <recommendedName>
        <fullName evidence="4">Chromo domain-containing protein</fullName>
    </recommendedName>
</protein>
<dbReference type="PROSITE" id="PS50013">
    <property type="entry name" value="CHROMO_2"/>
    <property type="match status" value="1"/>
</dbReference>
<dbReference type="GO" id="GO:0005634">
    <property type="term" value="C:nucleus"/>
    <property type="evidence" value="ECO:0007669"/>
    <property type="project" value="UniProtKB-SubCell"/>
</dbReference>
<gene>
    <name evidence="5" type="ORF">GPM918_LOCUS13626</name>
    <name evidence="6" type="ORF">SRO942_LOCUS13627</name>
</gene>
<dbReference type="InterPro" id="IPR000953">
    <property type="entry name" value="Chromo/chromo_shadow_dom"/>
</dbReference>
<reference evidence="5" key="1">
    <citation type="submission" date="2021-02" db="EMBL/GenBank/DDBJ databases">
        <authorList>
            <person name="Nowell W R."/>
        </authorList>
    </citation>
    <scope>NUCLEOTIDE SEQUENCE</scope>
</reference>
<accession>A0A814GMH8</accession>
<evidence type="ECO:0000256" key="3">
    <source>
        <dbReference type="SAM" id="MobiDB-lite"/>
    </source>
</evidence>
<proteinExistence type="predicted"/>
<dbReference type="SUPFAM" id="SSF54160">
    <property type="entry name" value="Chromo domain-like"/>
    <property type="match status" value="2"/>
</dbReference>
<feature type="domain" description="Chromo" evidence="4">
    <location>
        <begin position="45"/>
        <end position="103"/>
    </location>
</feature>
<feature type="compositionally biased region" description="Low complexity" evidence="3">
    <location>
        <begin position="140"/>
        <end position="162"/>
    </location>
</feature>
<organism evidence="5 7">
    <name type="scientific">Didymodactylos carnosus</name>
    <dbReference type="NCBI Taxonomy" id="1234261"/>
    <lineage>
        <taxon>Eukaryota</taxon>
        <taxon>Metazoa</taxon>
        <taxon>Spiralia</taxon>
        <taxon>Gnathifera</taxon>
        <taxon>Rotifera</taxon>
        <taxon>Eurotatoria</taxon>
        <taxon>Bdelloidea</taxon>
        <taxon>Philodinida</taxon>
        <taxon>Philodinidae</taxon>
        <taxon>Didymodactylos</taxon>
    </lineage>
</organism>